<reference evidence="5 6" key="1">
    <citation type="submission" date="2016-02" db="EMBL/GenBank/DDBJ databases">
        <authorList>
            <person name="Wen L."/>
            <person name="He K."/>
            <person name="Yang H."/>
        </authorList>
    </citation>
    <scope>NUCLEOTIDE SEQUENCE [LARGE SCALE GENOMIC DNA]</scope>
    <source>
        <strain evidence="5 6">CZ1127</strain>
    </source>
</reference>
<evidence type="ECO:0000256" key="1">
    <source>
        <dbReference type="ARBA" id="ARBA00022723"/>
    </source>
</evidence>
<protein>
    <recommendedName>
        <fullName evidence="7">Inositol monophosphatase</fullName>
    </recommendedName>
</protein>
<sequence>MELNIQELEQLRDIAKKAALKAGKHVIACFGTDFKIGSKNKGGSLAADVVTEVDIKSQEIIFSSLQESIKKYDLGWLGEETEDDKSRLIKDYFWTVDPIDGTLPFTKKTAGFAVAIGLVNKAGEAVVGVAYDPYHNHLYDAVKGGKAYKDGEEFKIQYHKNKGLTFYSDLSFVSSGAHPYLVQSLEKISLEKYNKPLEVVTHQGAIMNAMCVLQNAPAVYIKPHRDRQGGGCAWDFAASACIAEAVGCVPTDYFGNKINLNKEENTYMNNEGIKYEVW</sequence>
<accession>A0A1B1Y6J9</accession>
<dbReference type="Pfam" id="PF00459">
    <property type="entry name" value="Inositol_P"/>
    <property type="match status" value="1"/>
</dbReference>
<dbReference type="PRINTS" id="PR00377">
    <property type="entry name" value="IMPHPHTASES"/>
</dbReference>
<dbReference type="Gene3D" id="3.40.190.80">
    <property type="match status" value="1"/>
</dbReference>
<keyword evidence="6" id="KW-1185">Reference proteome</keyword>
<evidence type="ECO:0000256" key="4">
    <source>
        <dbReference type="PIRSR" id="PIRSR600760-2"/>
    </source>
</evidence>
<feature type="binding site" evidence="4">
    <location>
        <position position="97"/>
    </location>
    <ligand>
        <name>Mg(2+)</name>
        <dbReference type="ChEBI" id="CHEBI:18420"/>
        <label>1</label>
        <note>catalytic</note>
    </ligand>
</feature>
<evidence type="ECO:0008006" key="7">
    <source>
        <dbReference type="Google" id="ProtNLM"/>
    </source>
</evidence>
<dbReference type="PANTHER" id="PTHR20854">
    <property type="entry name" value="INOSITOL MONOPHOSPHATASE"/>
    <property type="match status" value="1"/>
</dbReference>
<dbReference type="GO" id="GO:0007165">
    <property type="term" value="P:signal transduction"/>
    <property type="evidence" value="ECO:0007669"/>
    <property type="project" value="TreeGrafter"/>
</dbReference>
<dbReference type="AlphaFoldDB" id="A0A1B1Y6J9"/>
<keyword evidence="3 4" id="KW-0460">Magnesium</keyword>
<gene>
    <name evidence="5" type="ORF">AXE80_08795</name>
</gene>
<dbReference type="RefSeq" id="WP_068826416.1">
    <property type="nucleotide sequence ID" value="NZ_CP014224.1"/>
</dbReference>
<dbReference type="CDD" id="cd01637">
    <property type="entry name" value="IMPase_like"/>
    <property type="match status" value="1"/>
</dbReference>
<dbReference type="OrthoDB" id="9772456at2"/>
<name>A0A1B1Y6J9_9FLAO</name>
<dbReference type="InterPro" id="IPR000760">
    <property type="entry name" value="Inositol_monophosphatase-like"/>
</dbReference>
<dbReference type="STRING" id="1790137.AXE80_08795"/>
<dbReference type="EMBL" id="CP014224">
    <property type="protein sequence ID" value="ANW96369.1"/>
    <property type="molecule type" value="Genomic_DNA"/>
</dbReference>
<dbReference type="GO" id="GO:0006020">
    <property type="term" value="P:inositol metabolic process"/>
    <property type="evidence" value="ECO:0007669"/>
    <property type="project" value="TreeGrafter"/>
</dbReference>
<dbReference type="InterPro" id="IPR020583">
    <property type="entry name" value="Inositol_monoP_metal-BS"/>
</dbReference>
<comment type="cofactor">
    <cofactor evidence="4">
        <name>Mg(2+)</name>
        <dbReference type="ChEBI" id="CHEBI:18420"/>
    </cofactor>
</comment>
<evidence type="ECO:0000256" key="3">
    <source>
        <dbReference type="ARBA" id="ARBA00022842"/>
    </source>
</evidence>
<dbReference type="SUPFAM" id="SSF56655">
    <property type="entry name" value="Carbohydrate phosphatase"/>
    <property type="match status" value="1"/>
</dbReference>
<evidence type="ECO:0000256" key="2">
    <source>
        <dbReference type="ARBA" id="ARBA00022801"/>
    </source>
</evidence>
<feature type="binding site" evidence="4">
    <location>
        <position position="235"/>
    </location>
    <ligand>
        <name>Mg(2+)</name>
        <dbReference type="ChEBI" id="CHEBI:18420"/>
        <label>1</label>
        <note>catalytic</note>
    </ligand>
</feature>
<evidence type="ECO:0000313" key="6">
    <source>
        <dbReference type="Proteomes" id="UP000092967"/>
    </source>
</evidence>
<dbReference type="GO" id="GO:0046872">
    <property type="term" value="F:metal ion binding"/>
    <property type="evidence" value="ECO:0007669"/>
    <property type="project" value="UniProtKB-KW"/>
</dbReference>
<dbReference type="Gene3D" id="3.30.540.10">
    <property type="entry name" value="Fructose-1,6-Bisphosphatase, subunit A, domain 1"/>
    <property type="match status" value="1"/>
</dbReference>
<dbReference type="GO" id="GO:0008934">
    <property type="term" value="F:inositol monophosphate 1-phosphatase activity"/>
    <property type="evidence" value="ECO:0007669"/>
    <property type="project" value="TreeGrafter"/>
</dbReference>
<dbReference type="PROSITE" id="PS00629">
    <property type="entry name" value="IMP_1"/>
    <property type="match status" value="1"/>
</dbReference>
<dbReference type="Proteomes" id="UP000092967">
    <property type="component" value="Chromosome"/>
</dbReference>
<feature type="binding site" evidence="4">
    <location>
        <position position="100"/>
    </location>
    <ligand>
        <name>Mg(2+)</name>
        <dbReference type="ChEBI" id="CHEBI:18420"/>
        <label>1</label>
        <note>catalytic</note>
    </ligand>
</feature>
<keyword evidence="2" id="KW-0378">Hydrolase</keyword>
<dbReference type="KEGG" id="wfu:AXE80_08795"/>
<dbReference type="PANTHER" id="PTHR20854:SF4">
    <property type="entry name" value="INOSITOL-1-MONOPHOSPHATASE-RELATED"/>
    <property type="match status" value="1"/>
</dbReference>
<feature type="binding site" evidence="4">
    <location>
        <position position="99"/>
    </location>
    <ligand>
        <name>Mg(2+)</name>
        <dbReference type="ChEBI" id="CHEBI:18420"/>
        <label>1</label>
        <note>catalytic</note>
    </ligand>
</feature>
<proteinExistence type="predicted"/>
<feature type="binding site" evidence="4">
    <location>
        <position position="79"/>
    </location>
    <ligand>
        <name>Mg(2+)</name>
        <dbReference type="ChEBI" id="CHEBI:18420"/>
        <label>1</label>
        <note>catalytic</note>
    </ligand>
</feature>
<evidence type="ECO:0000313" key="5">
    <source>
        <dbReference type="EMBL" id="ANW96369.1"/>
    </source>
</evidence>
<organism evidence="5 6">
    <name type="scientific">Wenyingzhuangia fucanilytica</name>
    <dbReference type="NCBI Taxonomy" id="1790137"/>
    <lineage>
        <taxon>Bacteria</taxon>
        <taxon>Pseudomonadati</taxon>
        <taxon>Bacteroidota</taxon>
        <taxon>Flavobacteriia</taxon>
        <taxon>Flavobacteriales</taxon>
        <taxon>Flavobacteriaceae</taxon>
        <taxon>Wenyingzhuangia</taxon>
    </lineage>
</organism>
<keyword evidence="1 4" id="KW-0479">Metal-binding</keyword>